<organism evidence="1">
    <name type="scientific">bioreactor metagenome</name>
    <dbReference type="NCBI Taxonomy" id="1076179"/>
    <lineage>
        <taxon>unclassified sequences</taxon>
        <taxon>metagenomes</taxon>
        <taxon>ecological metagenomes</taxon>
    </lineage>
</organism>
<dbReference type="AlphaFoldDB" id="A0A644V6R5"/>
<gene>
    <name evidence="1" type="ORF">SDC9_32475</name>
</gene>
<protein>
    <submittedName>
        <fullName evidence="1">Uncharacterized protein</fullName>
    </submittedName>
</protein>
<proteinExistence type="predicted"/>
<accession>A0A644V6R5</accession>
<reference evidence="1" key="1">
    <citation type="submission" date="2019-08" db="EMBL/GenBank/DDBJ databases">
        <authorList>
            <person name="Kucharzyk K."/>
            <person name="Murdoch R.W."/>
            <person name="Higgins S."/>
            <person name="Loffler F."/>
        </authorList>
    </citation>
    <scope>NUCLEOTIDE SEQUENCE</scope>
</reference>
<evidence type="ECO:0000313" key="1">
    <source>
        <dbReference type="EMBL" id="MPL86493.1"/>
    </source>
</evidence>
<name>A0A644V6R5_9ZZZZ</name>
<dbReference type="EMBL" id="VSSQ01000222">
    <property type="protein sequence ID" value="MPL86493.1"/>
    <property type="molecule type" value="Genomic_DNA"/>
</dbReference>
<sequence>MQCEKNLMKRAAVKGSSVQEILRREGADRHADVSDERW</sequence>
<comment type="caution">
    <text evidence="1">The sequence shown here is derived from an EMBL/GenBank/DDBJ whole genome shotgun (WGS) entry which is preliminary data.</text>
</comment>